<dbReference type="EMBL" id="CAWUFR010000052">
    <property type="protein sequence ID" value="CAK6961775.1"/>
    <property type="molecule type" value="Genomic_DNA"/>
</dbReference>
<evidence type="ECO:0000313" key="3">
    <source>
        <dbReference type="Proteomes" id="UP001314229"/>
    </source>
</evidence>
<sequence>MERERVIQTSVREMLDNITQGLEQMESRLEQMESRLQRLESPPPPTPENQRKRQDARRRLTFQRITPSSLQNVQHPRAQFPLKRTYNSEPCPPRRATSARRVCRKCIYGIHPF</sequence>
<evidence type="ECO:0000313" key="2">
    <source>
        <dbReference type="EMBL" id="CAK6961775.1"/>
    </source>
</evidence>
<protein>
    <submittedName>
        <fullName evidence="2">Uncharacterized protein</fullName>
    </submittedName>
</protein>
<name>A0AAV1NRJ4_SCOSC</name>
<reference evidence="2 3" key="1">
    <citation type="submission" date="2024-01" db="EMBL/GenBank/DDBJ databases">
        <authorList>
            <person name="Alioto T."/>
            <person name="Alioto T."/>
            <person name="Gomez Garrido J."/>
        </authorList>
    </citation>
    <scope>NUCLEOTIDE SEQUENCE [LARGE SCALE GENOMIC DNA]</scope>
</reference>
<keyword evidence="3" id="KW-1185">Reference proteome</keyword>
<feature type="region of interest" description="Disordered" evidence="1">
    <location>
        <begin position="28"/>
        <end position="56"/>
    </location>
</feature>
<dbReference type="Proteomes" id="UP001314229">
    <property type="component" value="Unassembled WGS sequence"/>
</dbReference>
<proteinExistence type="predicted"/>
<comment type="caution">
    <text evidence="2">The sequence shown here is derived from an EMBL/GenBank/DDBJ whole genome shotgun (WGS) entry which is preliminary data.</text>
</comment>
<accession>A0AAV1NRJ4</accession>
<organism evidence="2 3">
    <name type="scientific">Scomber scombrus</name>
    <name type="common">Atlantic mackerel</name>
    <name type="synonym">Scomber vernalis</name>
    <dbReference type="NCBI Taxonomy" id="13677"/>
    <lineage>
        <taxon>Eukaryota</taxon>
        <taxon>Metazoa</taxon>
        <taxon>Chordata</taxon>
        <taxon>Craniata</taxon>
        <taxon>Vertebrata</taxon>
        <taxon>Euteleostomi</taxon>
        <taxon>Actinopterygii</taxon>
        <taxon>Neopterygii</taxon>
        <taxon>Teleostei</taxon>
        <taxon>Neoteleostei</taxon>
        <taxon>Acanthomorphata</taxon>
        <taxon>Pelagiaria</taxon>
        <taxon>Scombriformes</taxon>
        <taxon>Scombridae</taxon>
        <taxon>Scomber</taxon>
    </lineage>
</organism>
<dbReference type="AlphaFoldDB" id="A0AAV1NRJ4"/>
<gene>
    <name evidence="2" type="ORF">FSCOSCO3_A030376</name>
</gene>
<evidence type="ECO:0000256" key="1">
    <source>
        <dbReference type="SAM" id="MobiDB-lite"/>
    </source>
</evidence>
<feature type="compositionally biased region" description="Basic and acidic residues" evidence="1">
    <location>
        <begin position="28"/>
        <end position="38"/>
    </location>
</feature>
<feature type="region of interest" description="Disordered" evidence="1">
    <location>
        <begin position="70"/>
        <end position="95"/>
    </location>
</feature>